<name>A0A6G3QUS4_9ACTN</name>
<dbReference type="RefSeq" id="WP_164334466.1">
    <property type="nucleotide sequence ID" value="NZ_JAAGMD010000394.1"/>
</dbReference>
<evidence type="ECO:0000256" key="1">
    <source>
        <dbReference type="SAM" id="MobiDB-lite"/>
    </source>
</evidence>
<feature type="compositionally biased region" description="Gly residues" evidence="1">
    <location>
        <begin position="122"/>
        <end position="131"/>
    </location>
</feature>
<evidence type="ECO:0000313" key="2">
    <source>
        <dbReference type="EMBL" id="NEA87111.1"/>
    </source>
</evidence>
<feature type="region of interest" description="Disordered" evidence="1">
    <location>
        <begin position="100"/>
        <end position="131"/>
    </location>
</feature>
<feature type="region of interest" description="Disordered" evidence="1">
    <location>
        <begin position="11"/>
        <end position="69"/>
    </location>
</feature>
<dbReference type="AlphaFoldDB" id="A0A6G3QUS4"/>
<organism evidence="2">
    <name type="scientific">Streptomyces sp. SID14436</name>
    <dbReference type="NCBI Taxonomy" id="2706070"/>
    <lineage>
        <taxon>Bacteria</taxon>
        <taxon>Bacillati</taxon>
        <taxon>Actinomycetota</taxon>
        <taxon>Actinomycetes</taxon>
        <taxon>Kitasatosporales</taxon>
        <taxon>Streptomycetaceae</taxon>
        <taxon>Streptomyces</taxon>
    </lineage>
</organism>
<reference evidence="2" key="1">
    <citation type="submission" date="2020-01" db="EMBL/GenBank/DDBJ databases">
        <title>Insect and environment-associated Actinomycetes.</title>
        <authorList>
            <person name="Currrie C."/>
            <person name="Chevrette M."/>
            <person name="Carlson C."/>
            <person name="Stubbendieck R."/>
            <person name="Wendt-Pienkowski E."/>
        </authorList>
    </citation>
    <scope>NUCLEOTIDE SEQUENCE</scope>
    <source>
        <strain evidence="2">SID14436</strain>
    </source>
</reference>
<dbReference type="EMBL" id="JAAGMD010000394">
    <property type="protein sequence ID" value="NEA87111.1"/>
    <property type="molecule type" value="Genomic_DNA"/>
</dbReference>
<comment type="caution">
    <text evidence="2">The sequence shown here is derived from an EMBL/GenBank/DDBJ whole genome shotgun (WGS) entry which is preliminary data.</text>
</comment>
<gene>
    <name evidence="2" type="ORF">G3I53_13905</name>
</gene>
<sequence>MGESFFRADARAGAGAGPGEQQSGLGVGDLVMGAGAHQRGEARDAFSSMPVTSGPEQTPLAGESEAFHQDPKYRRAQSVTKAMLLSTVRLASAACSQAAVGVPTSSSVGRRPIHPHVVTGGRIVGEGGPRR</sequence>
<accession>A0A6G3QUS4</accession>
<proteinExistence type="predicted"/>
<protein>
    <submittedName>
        <fullName evidence="2">Uncharacterized protein</fullName>
    </submittedName>
</protein>